<feature type="transmembrane region" description="Helical" evidence="6">
    <location>
        <begin position="96"/>
        <end position="120"/>
    </location>
</feature>
<keyword evidence="2" id="KW-0813">Transport</keyword>
<feature type="transmembrane region" description="Helical" evidence="6">
    <location>
        <begin position="22"/>
        <end position="41"/>
    </location>
</feature>
<sequence length="516" mass="55683">MNTGAATASAPEVGRERWSGQLGFVLAALGSAVGLGNIWRFPNVAYESGGGAFLIPYLVALLTAGVPILLLDYSLGHRFRGAAPTVFRRLGRRFEGLGWFQVAICFVIATYYMAIIVWALRYTLFSLDLAWGADPAAFFQNDFLQAEEPAYTGRFIGGIFWPMLGLWIATLAVLALGVKKGIEVATKVFVPLLAVLFFILVIRALFLEGAAAGLDAFFTPDWNALVDPGVWIAAYSQVFFSLSIAFGIMITYSSYLRRRSNLAPVGYVVAFGNASFEILAGIGVFATLGFMAYQQGVAVDQLENIAGIGLSFITFPQIISMMPGGPFFGVLFFLSLTLAGFTSLISVLQVVIAAFQDKFALSRVSATAFIGGAIAAISLVLYSTTGAMFILDSVDAHTNEIGVVLSAILMCLVVGIGTRQLPALRRHLNAASTLGLGRWWIALVGIAIPLLLTFMLVSTLVTLIAEPYEEYPQSFLFTFGWGVLALMVVFAAVATALRWRRPVDDFTPEPVQEVGR</sequence>
<dbReference type="SUPFAM" id="SSF161070">
    <property type="entry name" value="SNF-like"/>
    <property type="match status" value="1"/>
</dbReference>
<keyword evidence="3 6" id="KW-0812">Transmembrane</keyword>
<name>A0A3N2BGU6_9MICO</name>
<evidence type="ECO:0000256" key="3">
    <source>
        <dbReference type="ARBA" id="ARBA00022692"/>
    </source>
</evidence>
<organism evidence="7 8">
    <name type="scientific">Bogoriella caseilytica</name>
    <dbReference type="NCBI Taxonomy" id="56055"/>
    <lineage>
        <taxon>Bacteria</taxon>
        <taxon>Bacillati</taxon>
        <taxon>Actinomycetota</taxon>
        <taxon>Actinomycetes</taxon>
        <taxon>Micrococcales</taxon>
        <taxon>Bogoriellaceae</taxon>
        <taxon>Bogoriella</taxon>
    </lineage>
</organism>
<dbReference type="PROSITE" id="PS50267">
    <property type="entry name" value="NA_NEUROTRAN_SYMP_3"/>
    <property type="match status" value="1"/>
</dbReference>
<evidence type="ECO:0000256" key="5">
    <source>
        <dbReference type="ARBA" id="ARBA00023136"/>
    </source>
</evidence>
<feature type="transmembrane region" description="Helical" evidence="6">
    <location>
        <begin position="267"/>
        <end position="293"/>
    </location>
</feature>
<feature type="transmembrane region" description="Helical" evidence="6">
    <location>
        <begin position="367"/>
        <end position="389"/>
    </location>
</feature>
<dbReference type="PANTHER" id="PTHR42948">
    <property type="entry name" value="TRANSPORTER"/>
    <property type="match status" value="1"/>
</dbReference>
<keyword evidence="5 6" id="KW-0472">Membrane</keyword>
<comment type="subcellular location">
    <subcellularLocation>
        <location evidence="1">Membrane</location>
        <topology evidence="1">Multi-pass membrane protein</topology>
    </subcellularLocation>
</comment>
<gene>
    <name evidence="7" type="ORF">EDD31_2883</name>
</gene>
<dbReference type="PRINTS" id="PR00176">
    <property type="entry name" value="NANEUSMPORT"/>
</dbReference>
<dbReference type="EMBL" id="RKHK01000001">
    <property type="protein sequence ID" value="ROR74467.1"/>
    <property type="molecule type" value="Genomic_DNA"/>
</dbReference>
<dbReference type="OrthoDB" id="9762833at2"/>
<feature type="transmembrane region" description="Helical" evidence="6">
    <location>
        <begin position="155"/>
        <end position="176"/>
    </location>
</feature>
<comment type="caution">
    <text evidence="7">The sequence shown here is derived from an EMBL/GenBank/DDBJ whole genome shotgun (WGS) entry which is preliminary data.</text>
</comment>
<reference evidence="7 8" key="1">
    <citation type="submission" date="2018-11" db="EMBL/GenBank/DDBJ databases">
        <title>Sequencing the genomes of 1000 actinobacteria strains.</title>
        <authorList>
            <person name="Klenk H.-P."/>
        </authorList>
    </citation>
    <scope>NUCLEOTIDE SEQUENCE [LARGE SCALE GENOMIC DNA]</scope>
    <source>
        <strain evidence="7 8">DSM 11294</strain>
    </source>
</reference>
<dbReference type="InterPro" id="IPR037272">
    <property type="entry name" value="SNS_sf"/>
</dbReference>
<feature type="transmembrane region" description="Helical" evidence="6">
    <location>
        <begin position="188"/>
        <end position="212"/>
    </location>
</feature>
<proteinExistence type="predicted"/>
<dbReference type="InterPro" id="IPR000175">
    <property type="entry name" value="Na/ntran_symport"/>
</dbReference>
<dbReference type="CDD" id="cd10334">
    <property type="entry name" value="SLC6sbd_u1"/>
    <property type="match status" value="1"/>
</dbReference>
<feature type="transmembrane region" description="Helical" evidence="6">
    <location>
        <begin position="439"/>
        <end position="464"/>
    </location>
</feature>
<accession>A0A3N2BGU6</accession>
<feature type="transmembrane region" description="Helical" evidence="6">
    <location>
        <begin position="330"/>
        <end position="355"/>
    </location>
</feature>
<evidence type="ECO:0000256" key="6">
    <source>
        <dbReference type="SAM" id="Phobius"/>
    </source>
</evidence>
<dbReference type="Proteomes" id="UP000280668">
    <property type="component" value="Unassembled WGS sequence"/>
</dbReference>
<evidence type="ECO:0000313" key="8">
    <source>
        <dbReference type="Proteomes" id="UP000280668"/>
    </source>
</evidence>
<protein>
    <submittedName>
        <fullName evidence="7">NSS family neurotransmitter:Na+ symporter</fullName>
    </submittedName>
</protein>
<feature type="transmembrane region" description="Helical" evidence="6">
    <location>
        <begin position="476"/>
        <end position="497"/>
    </location>
</feature>
<evidence type="ECO:0000313" key="7">
    <source>
        <dbReference type="EMBL" id="ROR74467.1"/>
    </source>
</evidence>
<dbReference type="GO" id="GO:0016020">
    <property type="term" value="C:membrane"/>
    <property type="evidence" value="ECO:0007669"/>
    <property type="project" value="UniProtKB-SubCell"/>
</dbReference>
<feature type="transmembrane region" description="Helical" evidence="6">
    <location>
        <begin position="53"/>
        <end position="75"/>
    </location>
</feature>
<evidence type="ECO:0000256" key="1">
    <source>
        <dbReference type="ARBA" id="ARBA00004141"/>
    </source>
</evidence>
<evidence type="ECO:0000256" key="4">
    <source>
        <dbReference type="ARBA" id="ARBA00022989"/>
    </source>
</evidence>
<dbReference type="Pfam" id="PF00209">
    <property type="entry name" value="SNF"/>
    <property type="match status" value="2"/>
</dbReference>
<feature type="transmembrane region" description="Helical" evidence="6">
    <location>
        <begin position="401"/>
        <end position="418"/>
    </location>
</feature>
<evidence type="ECO:0000256" key="2">
    <source>
        <dbReference type="ARBA" id="ARBA00022448"/>
    </source>
</evidence>
<dbReference type="RefSeq" id="WP_123304802.1">
    <property type="nucleotide sequence ID" value="NZ_RKHK01000001.1"/>
</dbReference>
<keyword evidence="4 6" id="KW-1133">Transmembrane helix</keyword>
<dbReference type="AlphaFoldDB" id="A0A3N2BGU6"/>
<keyword evidence="8" id="KW-1185">Reference proteome</keyword>
<dbReference type="NCBIfam" id="NF037979">
    <property type="entry name" value="Na_transp"/>
    <property type="match status" value="1"/>
</dbReference>
<dbReference type="PANTHER" id="PTHR42948:SF1">
    <property type="entry name" value="TRANSPORTER"/>
    <property type="match status" value="1"/>
</dbReference>
<feature type="transmembrane region" description="Helical" evidence="6">
    <location>
        <begin position="232"/>
        <end position="255"/>
    </location>
</feature>